<dbReference type="EMBL" id="ML994165">
    <property type="protein sequence ID" value="KAF2198170.1"/>
    <property type="molecule type" value="Genomic_DNA"/>
</dbReference>
<evidence type="ECO:0000256" key="4">
    <source>
        <dbReference type="ARBA" id="ARBA00022990"/>
    </source>
</evidence>
<gene>
    <name evidence="9" type="ORF">GQ43DRAFT_401523</name>
</gene>
<dbReference type="Pfam" id="PF07986">
    <property type="entry name" value="TBCC"/>
    <property type="match status" value="1"/>
</dbReference>
<dbReference type="PROSITE" id="PS51329">
    <property type="entry name" value="C_CAP_COFACTOR_C"/>
    <property type="match status" value="1"/>
</dbReference>
<keyword evidence="3" id="KW-0963">Cytoplasm</keyword>
<protein>
    <submittedName>
        <fullName evidence="9">TBCC-domain-containing protein</fullName>
    </submittedName>
</protein>
<accession>A0A9P4MVM9</accession>
<comment type="caution">
    <text evidence="9">The sequence shown here is derived from an EMBL/GenBank/DDBJ whole genome shotgun (WGS) entry which is preliminary data.</text>
</comment>
<comment type="subunit">
    <text evidence="6">Supercomplex made of cofactors A to E. Cofactors A and D function by capturing and stabilizing tubulin in a quasi-native conformation. Cofactor E binds to the cofactor D-tubulin complex; interaction with cofactor C then causes the release of tubulin polypeptides that are committed to the native state.</text>
</comment>
<evidence type="ECO:0000313" key="10">
    <source>
        <dbReference type="Proteomes" id="UP000799536"/>
    </source>
</evidence>
<organism evidence="9 10">
    <name type="scientific">Delitschia confertaspora ATCC 74209</name>
    <dbReference type="NCBI Taxonomy" id="1513339"/>
    <lineage>
        <taxon>Eukaryota</taxon>
        <taxon>Fungi</taxon>
        <taxon>Dikarya</taxon>
        <taxon>Ascomycota</taxon>
        <taxon>Pezizomycotina</taxon>
        <taxon>Dothideomycetes</taxon>
        <taxon>Pleosporomycetidae</taxon>
        <taxon>Pleosporales</taxon>
        <taxon>Delitschiaceae</taxon>
        <taxon>Delitschia</taxon>
    </lineage>
</organism>
<dbReference type="InterPro" id="IPR006599">
    <property type="entry name" value="CARP_motif"/>
</dbReference>
<dbReference type="InterPro" id="IPR017901">
    <property type="entry name" value="C-CAP_CF_C-like"/>
</dbReference>
<dbReference type="GO" id="GO:0005737">
    <property type="term" value="C:cytoplasm"/>
    <property type="evidence" value="ECO:0007669"/>
    <property type="project" value="UniProtKB-SubCell"/>
</dbReference>
<dbReference type="Gene3D" id="1.20.58.1250">
    <property type="entry name" value="Tubulin Binding Cofactor C, N-terminal domain"/>
    <property type="match status" value="1"/>
</dbReference>
<evidence type="ECO:0000256" key="6">
    <source>
        <dbReference type="ARBA" id="ARBA00026055"/>
    </source>
</evidence>
<dbReference type="InterPro" id="IPR031925">
    <property type="entry name" value="TBCC_N"/>
</dbReference>
<evidence type="ECO:0000313" key="9">
    <source>
        <dbReference type="EMBL" id="KAF2198170.1"/>
    </source>
</evidence>
<evidence type="ECO:0000256" key="5">
    <source>
        <dbReference type="ARBA" id="ARBA00023186"/>
    </source>
</evidence>
<dbReference type="InterPro" id="IPR016098">
    <property type="entry name" value="CAP/MinC_C"/>
</dbReference>
<comment type="subcellular location">
    <subcellularLocation>
        <location evidence="1">Cytoplasm</location>
    </subcellularLocation>
</comment>
<comment type="similarity">
    <text evidence="2">Belongs to the TBCC family.</text>
</comment>
<keyword evidence="4" id="KW-0007">Acetylation</keyword>
<dbReference type="SMART" id="SM00673">
    <property type="entry name" value="CARP"/>
    <property type="match status" value="1"/>
</dbReference>
<feature type="region of interest" description="Disordered" evidence="7">
    <location>
        <begin position="106"/>
        <end position="145"/>
    </location>
</feature>
<dbReference type="PANTHER" id="PTHR15139">
    <property type="entry name" value="TUBULIN FOLDING COFACTOR C"/>
    <property type="match status" value="1"/>
</dbReference>
<sequence>MADTAPPPSVGKVGLKERFHRYFQHEVSALHEQIEALSETKTSGGRNEAIDQSLIGIERLSHEVKDASSYIPAYDQRTYAEAIKGLSEKLQTIRNTFDPPKKFQFKSARKQKEGLSVSPFTVKQNVKKEAPEEAEGDKANTASNPLADAGSAVWTATSLAQPTPDDPPSEHKFQNFKVFHVQKPIDSDDKSSTNPYANSTTITISQKSNTYITLFPSSTPTSSSGTISNLFHCVVDVTPSSSTAPFATLILKSVKDSLIITGPVSGPIHITGLEKCVLVLVCRQFRMHDCKNVDVYLHCASRPIIEDCEGIRFAPLPETYVTPSSSPPLNHWNEIDDFKWLKAEPSPHFRLLVESERIKEEVWKAVVEKGESAGVEEVLGMVAAYSNQKF</sequence>
<dbReference type="GO" id="GO:0007021">
    <property type="term" value="P:tubulin complex assembly"/>
    <property type="evidence" value="ECO:0007669"/>
    <property type="project" value="TreeGrafter"/>
</dbReference>
<dbReference type="Pfam" id="PF16752">
    <property type="entry name" value="TBCC_N"/>
    <property type="match status" value="1"/>
</dbReference>
<dbReference type="GO" id="GO:0007023">
    <property type="term" value="P:post-chaperonin tubulin folding pathway"/>
    <property type="evidence" value="ECO:0007669"/>
    <property type="project" value="InterPro"/>
</dbReference>
<dbReference type="InterPro" id="IPR012945">
    <property type="entry name" value="Tubulin-bd_cofactor_C_dom"/>
</dbReference>
<dbReference type="InterPro" id="IPR038397">
    <property type="entry name" value="TBCC_N_sf"/>
</dbReference>
<keyword evidence="10" id="KW-1185">Reference proteome</keyword>
<dbReference type="AlphaFoldDB" id="A0A9P4MVM9"/>
<keyword evidence="5" id="KW-0143">Chaperone</keyword>
<feature type="domain" description="C-CAP/cofactor C-like" evidence="8">
    <location>
        <begin position="216"/>
        <end position="340"/>
    </location>
</feature>
<dbReference type="Gene3D" id="2.160.20.70">
    <property type="match status" value="1"/>
</dbReference>
<proteinExistence type="inferred from homology"/>
<dbReference type="InterPro" id="IPR027684">
    <property type="entry name" value="TBCC"/>
</dbReference>
<name>A0A9P4MVM9_9PLEO</name>
<evidence type="ECO:0000256" key="1">
    <source>
        <dbReference type="ARBA" id="ARBA00004496"/>
    </source>
</evidence>
<evidence type="ECO:0000256" key="3">
    <source>
        <dbReference type="ARBA" id="ARBA00022490"/>
    </source>
</evidence>
<evidence type="ECO:0000256" key="7">
    <source>
        <dbReference type="SAM" id="MobiDB-lite"/>
    </source>
</evidence>
<evidence type="ECO:0000259" key="8">
    <source>
        <dbReference type="PROSITE" id="PS51329"/>
    </source>
</evidence>
<reference evidence="9" key="1">
    <citation type="journal article" date="2020" name="Stud. Mycol.">
        <title>101 Dothideomycetes genomes: a test case for predicting lifestyles and emergence of pathogens.</title>
        <authorList>
            <person name="Haridas S."/>
            <person name="Albert R."/>
            <person name="Binder M."/>
            <person name="Bloem J."/>
            <person name="Labutti K."/>
            <person name="Salamov A."/>
            <person name="Andreopoulos B."/>
            <person name="Baker S."/>
            <person name="Barry K."/>
            <person name="Bills G."/>
            <person name="Bluhm B."/>
            <person name="Cannon C."/>
            <person name="Castanera R."/>
            <person name="Culley D."/>
            <person name="Daum C."/>
            <person name="Ezra D."/>
            <person name="Gonzalez J."/>
            <person name="Henrissat B."/>
            <person name="Kuo A."/>
            <person name="Liang C."/>
            <person name="Lipzen A."/>
            <person name="Lutzoni F."/>
            <person name="Magnuson J."/>
            <person name="Mondo S."/>
            <person name="Nolan M."/>
            <person name="Ohm R."/>
            <person name="Pangilinan J."/>
            <person name="Park H.-J."/>
            <person name="Ramirez L."/>
            <person name="Alfaro M."/>
            <person name="Sun H."/>
            <person name="Tritt A."/>
            <person name="Yoshinaga Y."/>
            <person name="Zwiers L.-H."/>
            <person name="Turgeon B."/>
            <person name="Goodwin S."/>
            <person name="Spatafora J."/>
            <person name="Crous P."/>
            <person name="Grigoriev I."/>
        </authorList>
    </citation>
    <scope>NUCLEOTIDE SEQUENCE</scope>
    <source>
        <strain evidence="9">ATCC 74209</strain>
    </source>
</reference>
<dbReference type="OrthoDB" id="194775at2759"/>
<evidence type="ECO:0000256" key="2">
    <source>
        <dbReference type="ARBA" id="ARBA00008848"/>
    </source>
</evidence>
<dbReference type="Proteomes" id="UP000799536">
    <property type="component" value="Unassembled WGS sequence"/>
</dbReference>
<dbReference type="GO" id="GO:0015631">
    <property type="term" value="F:tubulin binding"/>
    <property type="evidence" value="ECO:0007669"/>
    <property type="project" value="InterPro"/>
</dbReference>
<dbReference type="PANTHER" id="PTHR15139:SF0">
    <property type="entry name" value="TUBULIN-SPECIFIC CHAPERONE C"/>
    <property type="match status" value="1"/>
</dbReference>